<dbReference type="GO" id="GO:0003677">
    <property type="term" value="F:DNA binding"/>
    <property type="evidence" value="ECO:0007669"/>
    <property type="project" value="UniProtKB-KW"/>
</dbReference>
<sequence>MYLIYGQDDTMDSTARPASQKRRGGKKFDTQVDAVMWASRALVGIAATSVAEVEDRVSIPQLRILVLVGTRGPLNLAAVAEELEVNPSNASRAVDRLIKLGLLDRRDSPSDRRNLALTLTPEGTELVRTVTEHRRSAIAAVLQRLSAQERDKLASAFDAFATAAGEPTHGDALTLLWPLAP</sequence>
<feature type="region of interest" description="Disordered" evidence="4">
    <location>
        <begin position="1"/>
        <end position="26"/>
    </location>
</feature>
<dbReference type="PROSITE" id="PS01117">
    <property type="entry name" value="HTH_MARR_1"/>
    <property type="match status" value="1"/>
</dbReference>
<dbReference type="InterPro" id="IPR023187">
    <property type="entry name" value="Tscrpt_reg_MarR-type_CS"/>
</dbReference>
<protein>
    <submittedName>
        <fullName evidence="6">MarR family transcriptional regulator</fullName>
    </submittedName>
</protein>
<comment type="caution">
    <text evidence="6">The sequence shown here is derived from an EMBL/GenBank/DDBJ whole genome shotgun (WGS) entry which is preliminary data.</text>
</comment>
<accession>M2YYW8</accession>
<dbReference type="InterPro" id="IPR000835">
    <property type="entry name" value="HTH_MarR-typ"/>
</dbReference>
<dbReference type="Gene3D" id="1.10.10.10">
    <property type="entry name" value="Winged helix-like DNA-binding domain superfamily/Winged helix DNA-binding domain"/>
    <property type="match status" value="1"/>
</dbReference>
<dbReference type="PANTHER" id="PTHR33164">
    <property type="entry name" value="TRANSCRIPTIONAL REGULATOR, MARR FAMILY"/>
    <property type="match status" value="1"/>
</dbReference>
<dbReference type="SMART" id="SM00347">
    <property type="entry name" value="HTH_MARR"/>
    <property type="match status" value="1"/>
</dbReference>
<evidence type="ECO:0000313" key="7">
    <source>
        <dbReference type="Proteomes" id="UP000011731"/>
    </source>
</evidence>
<organism evidence="6 7">
    <name type="scientific">Rhodococcus ruber BKS 20-38</name>
    <dbReference type="NCBI Taxonomy" id="1278076"/>
    <lineage>
        <taxon>Bacteria</taxon>
        <taxon>Bacillati</taxon>
        <taxon>Actinomycetota</taxon>
        <taxon>Actinomycetes</taxon>
        <taxon>Mycobacteriales</taxon>
        <taxon>Nocardiaceae</taxon>
        <taxon>Rhodococcus</taxon>
    </lineage>
</organism>
<dbReference type="AlphaFoldDB" id="M2YYW8"/>
<gene>
    <name evidence="6" type="ORF">G352_01212</name>
</gene>
<keyword evidence="7" id="KW-1185">Reference proteome</keyword>
<dbReference type="PATRIC" id="fig|1278076.4.peg.249"/>
<evidence type="ECO:0000313" key="6">
    <source>
        <dbReference type="EMBL" id="EME67215.1"/>
    </source>
</evidence>
<reference evidence="6 7" key="1">
    <citation type="journal article" date="2013" name="Genome Announc.">
        <title>Draft Genome Sequence of Rhodococcus ruber Strain BKS 20-38.</title>
        <authorList>
            <person name="Bala M."/>
            <person name="Kumar S."/>
            <person name="Raghava G.P."/>
            <person name="Mayilraj S."/>
        </authorList>
    </citation>
    <scope>NUCLEOTIDE SEQUENCE [LARGE SCALE GENOMIC DNA]</scope>
    <source>
        <strain evidence="6 7">BKS 20-38</strain>
    </source>
</reference>
<dbReference type="PANTHER" id="PTHR33164:SF94">
    <property type="entry name" value="TRANSCRIPTIONAL REGULATORY PROTEIN-RELATED"/>
    <property type="match status" value="1"/>
</dbReference>
<dbReference type="InterPro" id="IPR039422">
    <property type="entry name" value="MarR/SlyA-like"/>
</dbReference>
<dbReference type="Proteomes" id="UP000011731">
    <property type="component" value="Unassembled WGS sequence"/>
</dbReference>
<evidence type="ECO:0000256" key="3">
    <source>
        <dbReference type="ARBA" id="ARBA00023163"/>
    </source>
</evidence>
<keyword evidence="1" id="KW-0805">Transcription regulation</keyword>
<dbReference type="SUPFAM" id="SSF46785">
    <property type="entry name" value="Winged helix' DNA-binding domain"/>
    <property type="match status" value="1"/>
</dbReference>
<dbReference type="PRINTS" id="PR00598">
    <property type="entry name" value="HTHMARR"/>
</dbReference>
<keyword evidence="2" id="KW-0238">DNA-binding</keyword>
<dbReference type="Pfam" id="PF01047">
    <property type="entry name" value="MarR"/>
    <property type="match status" value="1"/>
</dbReference>
<proteinExistence type="predicted"/>
<dbReference type="EMBL" id="AOEX01000013">
    <property type="protein sequence ID" value="EME67215.1"/>
    <property type="molecule type" value="Genomic_DNA"/>
</dbReference>
<dbReference type="GO" id="GO:0006950">
    <property type="term" value="P:response to stress"/>
    <property type="evidence" value="ECO:0007669"/>
    <property type="project" value="TreeGrafter"/>
</dbReference>
<feature type="domain" description="HTH marR-type" evidence="5">
    <location>
        <begin position="28"/>
        <end position="162"/>
    </location>
</feature>
<evidence type="ECO:0000259" key="5">
    <source>
        <dbReference type="PROSITE" id="PS50995"/>
    </source>
</evidence>
<keyword evidence="3" id="KW-0804">Transcription</keyword>
<evidence type="ECO:0000256" key="2">
    <source>
        <dbReference type="ARBA" id="ARBA00023125"/>
    </source>
</evidence>
<dbReference type="InterPro" id="IPR036388">
    <property type="entry name" value="WH-like_DNA-bd_sf"/>
</dbReference>
<evidence type="ECO:0000256" key="1">
    <source>
        <dbReference type="ARBA" id="ARBA00023015"/>
    </source>
</evidence>
<dbReference type="GO" id="GO:0003700">
    <property type="term" value="F:DNA-binding transcription factor activity"/>
    <property type="evidence" value="ECO:0007669"/>
    <property type="project" value="InterPro"/>
</dbReference>
<name>M2YYW8_9NOCA</name>
<dbReference type="InterPro" id="IPR036390">
    <property type="entry name" value="WH_DNA-bd_sf"/>
</dbReference>
<evidence type="ECO:0000256" key="4">
    <source>
        <dbReference type="SAM" id="MobiDB-lite"/>
    </source>
</evidence>
<dbReference type="PROSITE" id="PS50995">
    <property type="entry name" value="HTH_MARR_2"/>
    <property type="match status" value="1"/>
</dbReference>